<protein>
    <submittedName>
        <fullName evidence="2">Uncharacterized protein</fullName>
    </submittedName>
</protein>
<dbReference type="PANTHER" id="PTHR10773">
    <property type="entry name" value="DNA-DIRECTED RNA POLYMERASES I, II, AND III SUBUNIT RPABC2"/>
    <property type="match status" value="1"/>
</dbReference>
<name>A0A9P0D289_9CUCU</name>
<accession>A0A9P0D289</accession>
<dbReference type="EMBL" id="OV651817">
    <property type="protein sequence ID" value="CAH1110693.1"/>
    <property type="molecule type" value="Genomic_DNA"/>
</dbReference>
<feature type="compositionally biased region" description="Polar residues" evidence="1">
    <location>
        <begin position="16"/>
        <end position="31"/>
    </location>
</feature>
<evidence type="ECO:0000313" key="2">
    <source>
        <dbReference type="EMBL" id="CAH1110693.1"/>
    </source>
</evidence>
<dbReference type="OrthoDB" id="6762186at2759"/>
<organism evidence="2 3">
    <name type="scientific">Psylliodes chrysocephalus</name>
    <dbReference type="NCBI Taxonomy" id="3402493"/>
    <lineage>
        <taxon>Eukaryota</taxon>
        <taxon>Metazoa</taxon>
        <taxon>Ecdysozoa</taxon>
        <taxon>Arthropoda</taxon>
        <taxon>Hexapoda</taxon>
        <taxon>Insecta</taxon>
        <taxon>Pterygota</taxon>
        <taxon>Neoptera</taxon>
        <taxon>Endopterygota</taxon>
        <taxon>Coleoptera</taxon>
        <taxon>Polyphaga</taxon>
        <taxon>Cucujiformia</taxon>
        <taxon>Chrysomeloidea</taxon>
        <taxon>Chrysomelidae</taxon>
        <taxon>Galerucinae</taxon>
        <taxon>Alticini</taxon>
        <taxon>Psylliodes</taxon>
    </lineage>
</organism>
<feature type="region of interest" description="Disordered" evidence="1">
    <location>
        <begin position="1"/>
        <end position="49"/>
    </location>
</feature>
<reference evidence="2" key="1">
    <citation type="submission" date="2022-01" db="EMBL/GenBank/DDBJ databases">
        <authorList>
            <person name="King R."/>
        </authorList>
    </citation>
    <scope>NUCLEOTIDE SEQUENCE</scope>
</reference>
<gene>
    <name evidence="2" type="ORF">PSYICH_LOCUS10929</name>
</gene>
<dbReference type="AlphaFoldDB" id="A0A9P0D289"/>
<evidence type="ECO:0000313" key="3">
    <source>
        <dbReference type="Proteomes" id="UP001153636"/>
    </source>
</evidence>
<keyword evidence="3" id="KW-1185">Reference proteome</keyword>
<evidence type="ECO:0000256" key="1">
    <source>
        <dbReference type="SAM" id="MobiDB-lite"/>
    </source>
</evidence>
<feature type="region of interest" description="Disordered" evidence="1">
    <location>
        <begin position="146"/>
        <end position="237"/>
    </location>
</feature>
<proteinExistence type="predicted"/>
<feature type="compositionally biased region" description="Acidic residues" evidence="1">
    <location>
        <begin position="159"/>
        <end position="169"/>
    </location>
</feature>
<sequence>MNSRGKRMVEMLKQGKSGTSESNIAPSQFGSRASKPVGKASSTESSQANNCTTKILVPPSCSKQFLENIITTTSEIDLPQRITKDCSFDFELESSESNIAAQFNRRESNIIEKASVSESCQANNNCTESLVLPSCSKQFSENIISNTSGIELPQRSTDDYTDSEDDDDSVKDKTWDPNPTSKKQQNFDSFDSDDPDVTPMPEETVHVENESVTSSNQSKEKHNRKRSRWSKSNPSEWDKNIAKQRRYACLPYATKKEMQEAKFPRPVDCKKCRFKCLKNFNENNRQGICKMFWGLLNYQRQKDFILKHVNSSVPCRPSANVAPNKRRACSRSFHFVRNCIKIRVCQIFFQKTLFFSNGPINTAFKGQTDGTFVENDKRGKKYPPNKTKADDVEIVKQHIQMFTTMQYLDCKLSIN</sequence>
<dbReference type="PANTHER" id="PTHR10773:SF19">
    <property type="match status" value="1"/>
</dbReference>
<feature type="compositionally biased region" description="Polar residues" evidence="1">
    <location>
        <begin position="177"/>
        <end position="189"/>
    </location>
</feature>
<feature type="compositionally biased region" description="Polar residues" evidence="1">
    <location>
        <begin position="40"/>
        <end position="49"/>
    </location>
</feature>
<dbReference type="Proteomes" id="UP001153636">
    <property type="component" value="Chromosome 5"/>
</dbReference>